<accession>A0AA86R2Y1</accession>
<gene>
    <name evidence="2" type="ORF">HINF_LOCUS29435</name>
    <name evidence="1" type="ORF">HINF_LOCUS52449</name>
</gene>
<comment type="caution">
    <text evidence="1">The sequence shown here is derived from an EMBL/GenBank/DDBJ whole genome shotgun (WGS) entry which is preliminary data.</text>
</comment>
<dbReference type="AlphaFoldDB" id="A0AA86R2Y1"/>
<evidence type="ECO:0000313" key="1">
    <source>
        <dbReference type="EMBL" id="CAI9964804.1"/>
    </source>
</evidence>
<protein>
    <submittedName>
        <fullName evidence="2">Hypothetical_protein</fullName>
    </submittedName>
</protein>
<organism evidence="1">
    <name type="scientific">Hexamita inflata</name>
    <dbReference type="NCBI Taxonomy" id="28002"/>
    <lineage>
        <taxon>Eukaryota</taxon>
        <taxon>Metamonada</taxon>
        <taxon>Diplomonadida</taxon>
        <taxon>Hexamitidae</taxon>
        <taxon>Hexamitinae</taxon>
        <taxon>Hexamita</taxon>
    </lineage>
</organism>
<sequence length="167" mass="20096">MKTNPQLTIYMQYMKQGFIYVVYKWNGEQIESMEELNIFMSKVPNKIFVDNSRKKPLQVVDEIKLRQVSTYIHIVILNRSTERCQESRKSSPSNKCQVRVKFAVQHSSQYSSTPPKEIQKLLSTKRYPKPDPSRYNLRTYLRRIYYFQTKQMDRHRMQTDTDLLQTQ</sequence>
<reference evidence="2 3" key="2">
    <citation type="submission" date="2024-07" db="EMBL/GenBank/DDBJ databases">
        <authorList>
            <person name="Akdeniz Z."/>
        </authorList>
    </citation>
    <scope>NUCLEOTIDE SEQUENCE [LARGE SCALE GENOMIC DNA]</scope>
</reference>
<dbReference type="EMBL" id="CATOUU010000983">
    <property type="protein sequence ID" value="CAI9964804.1"/>
    <property type="molecule type" value="Genomic_DNA"/>
</dbReference>
<evidence type="ECO:0000313" key="2">
    <source>
        <dbReference type="EMBL" id="CAL6024070.1"/>
    </source>
</evidence>
<name>A0AA86R2Y1_9EUKA</name>
<evidence type="ECO:0000313" key="3">
    <source>
        <dbReference type="Proteomes" id="UP001642409"/>
    </source>
</evidence>
<dbReference type="EMBL" id="CAXDID020000095">
    <property type="protein sequence ID" value="CAL6024070.1"/>
    <property type="molecule type" value="Genomic_DNA"/>
</dbReference>
<keyword evidence="3" id="KW-1185">Reference proteome</keyword>
<dbReference type="Proteomes" id="UP001642409">
    <property type="component" value="Unassembled WGS sequence"/>
</dbReference>
<proteinExistence type="predicted"/>
<reference evidence="1" key="1">
    <citation type="submission" date="2023-06" db="EMBL/GenBank/DDBJ databases">
        <authorList>
            <person name="Kurt Z."/>
        </authorList>
    </citation>
    <scope>NUCLEOTIDE SEQUENCE</scope>
</reference>